<dbReference type="PANTHER" id="PTHR46985">
    <property type="entry name" value="NACHT, LRR AND PYD DOMAINS-CONTAINING PROTEIN 1"/>
    <property type="match status" value="1"/>
</dbReference>
<dbReference type="OMA" id="FTILEAH"/>
<dbReference type="GO" id="GO:0045087">
    <property type="term" value="P:innate immune response"/>
    <property type="evidence" value="ECO:0007669"/>
    <property type="project" value="UniProtKB-KW"/>
</dbReference>
<sequence length="95" mass="11160">NAGNGGKPNCFMHFVDKHELELINRVSNVDKILDGLHKQQVIDREKYMAIRKMTTSCDQIRAVYDSLQSSIKCKDIFYELVKKHEKFLFEKLEKL</sequence>
<dbReference type="InterPro" id="IPR001315">
    <property type="entry name" value="CARD"/>
</dbReference>
<evidence type="ECO:0000256" key="4">
    <source>
        <dbReference type="ARBA" id="ARBA00022859"/>
    </source>
</evidence>
<reference evidence="7" key="2">
    <citation type="submission" date="2025-08" db="UniProtKB">
        <authorList>
            <consortium name="Ensembl"/>
        </authorList>
    </citation>
    <scope>IDENTIFICATION</scope>
</reference>
<name>A0A665TT16_ECHNA</name>
<comment type="subcellular location">
    <subcellularLocation>
        <location evidence="1">Cytoplasm</location>
        <location evidence="1">Cytosol</location>
    </subcellularLocation>
</comment>
<dbReference type="GO" id="GO:0042981">
    <property type="term" value="P:regulation of apoptotic process"/>
    <property type="evidence" value="ECO:0007669"/>
    <property type="project" value="InterPro"/>
</dbReference>
<dbReference type="GO" id="GO:0005829">
    <property type="term" value="C:cytosol"/>
    <property type="evidence" value="ECO:0007669"/>
    <property type="project" value="UniProtKB-SubCell"/>
</dbReference>
<dbReference type="AlphaFoldDB" id="A0A665TT16"/>
<keyword evidence="5" id="KW-0395">Inflammatory response</keyword>
<dbReference type="Gene3D" id="1.10.533.10">
    <property type="entry name" value="Death Domain, Fas"/>
    <property type="match status" value="1"/>
</dbReference>
<dbReference type="InParanoid" id="A0A665TT16"/>
<evidence type="ECO:0000256" key="2">
    <source>
        <dbReference type="ARBA" id="ARBA00022490"/>
    </source>
</evidence>
<dbReference type="GO" id="GO:0006954">
    <property type="term" value="P:inflammatory response"/>
    <property type="evidence" value="ECO:0007669"/>
    <property type="project" value="UniProtKB-KW"/>
</dbReference>
<evidence type="ECO:0000313" key="7">
    <source>
        <dbReference type="Ensembl" id="ENSENLP00000007356.1"/>
    </source>
</evidence>
<reference evidence="7" key="3">
    <citation type="submission" date="2025-09" db="UniProtKB">
        <authorList>
            <consortium name="Ensembl"/>
        </authorList>
    </citation>
    <scope>IDENTIFICATION</scope>
</reference>
<evidence type="ECO:0000256" key="3">
    <source>
        <dbReference type="ARBA" id="ARBA00022588"/>
    </source>
</evidence>
<keyword evidence="8" id="KW-1185">Reference proteome</keyword>
<proteinExistence type="predicted"/>
<evidence type="ECO:0000256" key="1">
    <source>
        <dbReference type="ARBA" id="ARBA00004514"/>
    </source>
</evidence>
<keyword evidence="2" id="KW-0963">Cytoplasm</keyword>
<keyword evidence="4" id="KW-0391">Immunity</keyword>
<evidence type="ECO:0000256" key="5">
    <source>
        <dbReference type="ARBA" id="ARBA00023198"/>
    </source>
</evidence>
<dbReference type="InterPro" id="IPR011029">
    <property type="entry name" value="DEATH-like_dom_sf"/>
</dbReference>
<feature type="domain" description="CARD" evidence="6">
    <location>
        <begin position="13"/>
        <end position="69"/>
    </location>
</feature>
<evidence type="ECO:0000259" key="6">
    <source>
        <dbReference type="PROSITE" id="PS50209"/>
    </source>
</evidence>
<keyword evidence="3" id="KW-0399">Innate immunity</keyword>
<dbReference type="Ensembl" id="ENSENLT00000007671.1">
    <property type="protein sequence ID" value="ENSENLP00000007356.1"/>
    <property type="gene ID" value="ENSENLG00000003541.1"/>
</dbReference>
<dbReference type="InterPro" id="IPR051249">
    <property type="entry name" value="NLRP_Inflammasome"/>
</dbReference>
<accession>A0A665TT16</accession>
<dbReference type="PANTHER" id="PTHR46985:SF2">
    <property type="entry name" value="APOPTOSIS-ASSOCIATED SPECK-LIKE PROTEIN CONTAINING A CARD"/>
    <property type="match status" value="1"/>
</dbReference>
<organism evidence="7 8">
    <name type="scientific">Echeneis naucrates</name>
    <name type="common">Live sharksucker</name>
    <dbReference type="NCBI Taxonomy" id="173247"/>
    <lineage>
        <taxon>Eukaryota</taxon>
        <taxon>Metazoa</taxon>
        <taxon>Chordata</taxon>
        <taxon>Craniata</taxon>
        <taxon>Vertebrata</taxon>
        <taxon>Euteleostomi</taxon>
        <taxon>Actinopterygii</taxon>
        <taxon>Neopterygii</taxon>
        <taxon>Teleostei</taxon>
        <taxon>Neoteleostei</taxon>
        <taxon>Acanthomorphata</taxon>
        <taxon>Carangaria</taxon>
        <taxon>Carangiformes</taxon>
        <taxon>Echeneidae</taxon>
        <taxon>Echeneis</taxon>
    </lineage>
</organism>
<dbReference type="PROSITE" id="PS50209">
    <property type="entry name" value="CARD"/>
    <property type="match status" value="1"/>
</dbReference>
<dbReference type="Proteomes" id="UP000472264">
    <property type="component" value="Chromosome 6"/>
</dbReference>
<reference evidence="7" key="1">
    <citation type="submission" date="2021-04" db="EMBL/GenBank/DDBJ databases">
        <authorList>
            <consortium name="Wellcome Sanger Institute Data Sharing"/>
        </authorList>
    </citation>
    <scope>NUCLEOTIDE SEQUENCE [LARGE SCALE GENOMIC DNA]</scope>
</reference>
<evidence type="ECO:0000313" key="8">
    <source>
        <dbReference type="Proteomes" id="UP000472264"/>
    </source>
</evidence>
<protein>
    <recommendedName>
        <fullName evidence="6">CARD domain-containing protein</fullName>
    </recommendedName>
</protein>
<dbReference type="SUPFAM" id="SSF47986">
    <property type="entry name" value="DEATH domain"/>
    <property type="match status" value="1"/>
</dbReference>
<dbReference type="Pfam" id="PF00619">
    <property type="entry name" value="CARD"/>
    <property type="match status" value="1"/>
</dbReference>